<feature type="compositionally biased region" description="Low complexity" evidence="1">
    <location>
        <begin position="405"/>
        <end position="421"/>
    </location>
</feature>
<protein>
    <submittedName>
        <fullName evidence="2">Uncharacterized protein</fullName>
    </submittedName>
</protein>
<feature type="compositionally biased region" description="Basic and acidic residues" evidence="1">
    <location>
        <begin position="387"/>
        <end position="402"/>
    </location>
</feature>
<dbReference type="EMBL" id="JAWCUI010000025">
    <property type="protein sequence ID" value="KAL1895918.1"/>
    <property type="molecule type" value="Genomic_DNA"/>
</dbReference>
<dbReference type="Proteomes" id="UP001583186">
    <property type="component" value="Unassembled WGS sequence"/>
</dbReference>
<comment type="caution">
    <text evidence="2">The sequence shown here is derived from an EMBL/GenBank/DDBJ whole genome shotgun (WGS) entry which is preliminary data.</text>
</comment>
<organism evidence="2 3">
    <name type="scientific">Sporothrix stenoceras</name>
    <dbReference type="NCBI Taxonomy" id="5173"/>
    <lineage>
        <taxon>Eukaryota</taxon>
        <taxon>Fungi</taxon>
        <taxon>Dikarya</taxon>
        <taxon>Ascomycota</taxon>
        <taxon>Pezizomycotina</taxon>
        <taxon>Sordariomycetes</taxon>
        <taxon>Sordariomycetidae</taxon>
        <taxon>Ophiostomatales</taxon>
        <taxon>Ophiostomataceae</taxon>
        <taxon>Sporothrix</taxon>
    </lineage>
</organism>
<feature type="region of interest" description="Disordered" evidence="1">
    <location>
        <begin position="193"/>
        <end position="292"/>
    </location>
</feature>
<accession>A0ABR3Z7W8</accession>
<feature type="compositionally biased region" description="Basic and acidic residues" evidence="1">
    <location>
        <begin position="92"/>
        <end position="105"/>
    </location>
</feature>
<feature type="compositionally biased region" description="Basic and acidic residues" evidence="1">
    <location>
        <begin position="483"/>
        <end position="499"/>
    </location>
</feature>
<feature type="compositionally biased region" description="Low complexity" evidence="1">
    <location>
        <begin position="106"/>
        <end position="115"/>
    </location>
</feature>
<evidence type="ECO:0000313" key="3">
    <source>
        <dbReference type="Proteomes" id="UP001583186"/>
    </source>
</evidence>
<keyword evidence="3" id="KW-1185">Reference proteome</keyword>
<proteinExistence type="predicted"/>
<feature type="compositionally biased region" description="Basic and acidic residues" evidence="1">
    <location>
        <begin position="225"/>
        <end position="253"/>
    </location>
</feature>
<gene>
    <name evidence="2" type="ORF">Sste5346_005017</name>
</gene>
<reference evidence="2 3" key="1">
    <citation type="journal article" date="2024" name="IMA Fungus">
        <title>IMA Genome - F19 : A genome assembly and annotation guide to empower mycologists, including annotated draft genome sequences of Ceratocystis pirilliformis, Diaporthe australafricana, Fusarium ophioides, Paecilomyces lecythidis, and Sporothrix stenoceras.</title>
        <authorList>
            <person name="Aylward J."/>
            <person name="Wilson A.M."/>
            <person name="Visagie C.M."/>
            <person name="Spraker J."/>
            <person name="Barnes I."/>
            <person name="Buitendag C."/>
            <person name="Ceriani C."/>
            <person name="Del Mar Angel L."/>
            <person name="du Plessis D."/>
            <person name="Fuchs T."/>
            <person name="Gasser K."/>
            <person name="Kramer D."/>
            <person name="Li W."/>
            <person name="Munsamy K."/>
            <person name="Piso A."/>
            <person name="Price J.L."/>
            <person name="Sonnekus B."/>
            <person name="Thomas C."/>
            <person name="van der Nest A."/>
            <person name="van Dijk A."/>
            <person name="van Heerden A."/>
            <person name="van Vuuren N."/>
            <person name="Yilmaz N."/>
            <person name="Duong T.A."/>
            <person name="van der Merwe N.A."/>
            <person name="Wingfield M.J."/>
            <person name="Wingfield B.D."/>
        </authorList>
    </citation>
    <scope>NUCLEOTIDE SEQUENCE [LARGE SCALE GENOMIC DNA]</scope>
    <source>
        <strain evidence="2 3">CMW 5346</strain>
    </source>
</reference>
<sequence length="588" mass="65220">MGANLKRRTYPGPSQAQSHVVSHRSPPGSSFVRRQLFSKTNHHRASQASTLQVKNGNSLSTQSNKKGGSHIGKDGKDRCNPQKSQHTTARGPETKDLKKAADRSRALANARAASDAAKRLDAAGGLQKQVQVPERKQEDKSPKTMSVMATEPKKKDGVAFDADDDNMCAVDEGMTEAVVKSFTNATDLLPDELTEFTSADDASAPANDTDTELNERLWRAAQNADRLEQEAHLREQNEKEDKEKERKEKERELMSFVPRTPLCPQPLPKGFSRLPHPGKTKKYQATPVKKTKKGTYPVESLKMESQYGNGGWGLGYGYDADMEDHINHTYTNSEGSTSFLERLHAVKDTKVLKKIKLEMEDWDVPGVVEDVKPFRTMLQETPPKKMTVKETLPKSPERKKASPESTSSKCTPLKPTSPKTSPRGKLPTPPKETPRKEILVVELPLFKLPMQETSSKETSFKGTPPKGTPPKGTPPKGTPPKETSSKEISLKETSPKEASPKATLPRTSHQETQTDEPYAVKPLSAPVQPEIAVMTEMSAWAKDQDRPRPRPLQTVTISYPKQTATKRKGQFIHIYRCTVIPPVTVKED</sequence>
<feature type="region of interest" description="Disordered" evidence="1">
    <location>
        <begin position="1"/>
        <end position="161"/>
    </location>
</feature>
<feature type="compositionally biased region" description="Pro residues" evidence="1">
    <location>
        <begin position="466"/>
        <end position="478"/>
    </location>
</feature>
<feature type="region of interest" description="Disordered" evidence="1">
    <location>
        <begin position="378"/>
        <end position="524"/>
    </location>
</feature>
<evidence type="ECO:0000313" key="2">
    <source>
        <dbReference type="EMBL" id="KAL1895918.1"/>
    </source>
</evidence>
<evidence type="ECO:0000256" key="1">
    <source>
        <dbReference type="SAM" id="MobiDB-lite"/>
    </source>
</evidence>
<feature type="compositionally biased region" description="Basic and acidic residues" evidence="1">
    <location>
        <begin position="133"/>
        <end position="142"/>
    </location>
</feature>
<feature type="compositionally biased region" description="Polar residues" evidence="1">
    <location>
        <begin position="46"/>
        <end position="66"/>
    </location>
</feature>
<feature type="compositionally biased region" description="Basic and acidic residues" evidence="1">
    <location>
        <begin position="71"/>
        <end position="80"/>
    </location>
</feature>
<name>A0ABR3Z7W8_9PEZI</name>